<dbReference type="Proteomes" id="UP000825935">
    <property type="component" value="Chromosome 4"/>
</dbReference>
<dbReference type="EMBL" id="CM035409">
    <property type="protein sequence ID" value="KAH7439326.1"/>
    <property type="molecule type" value="Genomic_DNA"/>
</dbReference>
<dbReference type="AlphaFoldDB" id="A0A8T2UZG2"/>
<reference evidence="2" key="1">
    <citation type="submission" date="2021-08" db="EMBL/GenBank/DDBJ databases">
        <title>WGS assembly of Ceratopteris richardii.</title>
        <authorList>
            <person name="Marchant D.B."/>
            <person name="Chen G."/>
            <person name="Jenkins J."/>
            <person name="Shu S."/>
            <person name="Leebens-Mack J."/>
            <person name="Grimwood J."/>
            <person name="Schmutz J."/>
            <person name="Soltis P."/>
            <person name="Soltis D."/>
            <person name="Chen Z.-H."/>
        </authorList>
    </citation>
    <scope>NUCLEOTIDE SEQUENCE</scope>
    <source>
        <strain evidence="2">Whitten #5841</strain>
        <tissue evidence="2">Leaf</tissue>
    </source>
</reference>
<organism evidence="2 3">
    <name type="scientific">Ceratopteris richardii</name>
    <name type="common">Triangle waterfern</name>
    <dbReference type="NCBI Taxonomy" id="49495"/>
    <lineage>
        <taxon>Eukaryota</taxon>
        <taxon>Viridiplantae</taxon>
        <taxon>Streptophyta</taxon>
        <taxon>Embryophyta</taxon>
        <taxon>Tracheophyta</taxon>
        <taxon>Polypodiopsida</taxon>
        <taxon>Polypodiidae</taxon>
        <taxon>Polypodiales</taxon>
        <taxon>Pteridineae</taxon>
        <taxon>Pteridaceae</taxon>
        <taxon>Parkerioideae</taxon>
        <taxon>Ceratopteris</taxon>
    </lineage>
</organism>
<feature type="region of interest" description="Disordered" evidence="1">
    <location>
        <begin position="133"/>
        <end position="160"/>
    </location>
</feature>
<evidence type="ECO:0000313" key="3">
    <source>
        <dbReference type="Proteomes" id="UP000825935"/>
    </source>
</evidence>
<protein>
    <submittedName>
        <fullName evidence="2">Uncharacterized protein</fullName>
    </submittedName>
</protein>
<feature type="compositionally biased region" description="Polar residues" evidence="1">
    <location>
        <begin position="134"/>
        <end position="143"/>
    </location>
</feature>
<proteinExistence type="predicted"/>
<gene>
    <name evidence="2" type="ORF">KP509_04G056200</name>
</gene>
<keyword evidence="3" id="KW-1185">Reference proteome</keyword>
<name>A0A8T2UZG2_CERRI</name>
<comment type="caution">
    <text evidence="2">The sequence shown here is derived from an EMBL/GenBank/DDBJ whole genome shotgun (WGS) entry which is preliminary data.</text>
</comment>
<sequence length="294" mass="33552">MTARKSQGHSDILHLLLQMGHDPEFHKDQGSMDRTLDVSEHIHITCSTEVPSDGKPQKPDSYNVALNESHTLLPPHLSKRSNYESCSSSGESQKLESFHVACHEIQTPLVPNVSRRSSPDICLSGGKLQKLHSSHASFKETQTPSLPNLSRRPRSPNRCPTSLADISNKDKELISTIMETSTIPGKEKFVDLDKRIRHWFYIFFRAEQPLCPECHKNEYVSFRYFNNMNKSKHLQPRYVCKSPWHAGGKQKAFSHPMFSKIISGKENNQETEFISRKGDRLVLDRQCQQSADLE</sequence>
<accession>A0A8T2UZG2</accession>
<evidence type="ECO:0000256" key="1">
    <source>
        <dbReference type="SAM" id="MobiDB-lite"/>
    </source>
</evidence>
<evidence type="ECO:0000313" key="2">
    <source>
        <dbReference type="EMBL" id="KAH7439326.1"/>
    </source>
</evidence>